<reference evidence="2 3" key="1">
    <citation type="submission" date="2018-12" db="EMBL/GenBank/DDBJ databases">
        <authorList>
            <person name="Feng G."/>
            <person name="Zhu H."/>
        </authorList>
    </citation>
    <scope>NUCLEOTIDE SEQUENCE [LARGE SCALE GENOMIC DNA]</scope>
    <source>
        <strain evidence="2 3">KCTC 12533</strain>
    </source>
</reference>
<feature type="compositionally biased region" description="Low complexity" evidence="1">
    <location>
        <begin position="125"/>
        <end position="137"/>
    </location>
</feature>
<dbReference type="OrthoDB" id="872848at2"/>
<evidence type="ECO:0000313" key="2">
    <source>
        <dbReference type="EMBL" id="RSK51369.1"/>
    </source>
</evidence>
<proteinExistence type="predicted"/>
<protein>
    <submittedName>
        <fullName evidence="2">Uncharacterized protein</fullName>
    </submittedName>
</protein>
<comment type="caution">
    <text evidence="2">The sequence shown here is derived from an EMBL/GenBank/DDBJ whole genome shotgun (WGS) entry which is preliminary data.</text>
</comment>
<dbReference type="Proteomes" id="UP000273500">
    <property type="component" value="Unassembled WGS sequence"/>
</dbReference>
<feature type="compositionally biased region" description="Low complexity" evidence="1">
    <location>
        <begin position="20"/>
        <end position="33"/>
    </location>
</feature>
<accession>A0A428KXC4</accession>
<organism evidence="2 3">
    <name type="scientific">Hymenobacter rigui</name>
    <dbReference type="NCBI Taxonomy" id="334424"/>
    <lineage>
        <taxon>Bacteria</taxon>
        <taxon>Pseudomonadati</taxon>
        <taxon>Bacteroidota</taxon>
        <taxon>Cytophagia</taxon>
        <taxon>Cytophagales</taxon>
        <taxon>Hymenobacteraceae</taxon>
        <taxon>Hymenobacter</taxon>
    </lineage>
</organism>
<feature type="region of interest" description="Disordered" evidence="1">
    <location>
        <begin position="1"/>
        <end position="305"/>
    </location>
</feature>
<gene>
    <name evidence="2" type="ORF">EI291_03400</name>
</gene>
<evidence type="ECO:0000256" key="1">
    <source>
        <dbReference type="SAM" id="MobiDB-lite"/>
    </source>
</evidence>
<dbReference type="EMBL" id="RWIT01000001">
    <property type="protein sequence ID" value="RSK51369.1"/>
    <property type="molecule type" value="Genomic_DNA"/>
</dbReference>
<evidence type="ECO:0000313" key="3">
    <source>
        <dbReference type="Proteomes" id="UP000273500"/>
    </source>
</evidence>
<name>A0A428KXC4_9BACT</name>
<dbReference type="AlphaFoldDB" id="A0A428KXC4"/>
<feature type="compositionally biased region" description="Basic and acidic residues" evidence="1">
    <location>
        <begin position="175"/>
        <end position="185"/>
    </location>
</feature>
<feature type="compositionally biased region" description="Polar residues" evidence="1">
    <location>
        <begin position="1"/>
        <end position="19"/>
    </location>
</feature>
<sequence>MSDATTPDTPANEQAANQKPTPSSAPEASMPSELHTPANTTGQQPFAEDANHEQNEVAGASRGEFGRQSDQGLTQGGYGNEASRGTATYAGTVDTPAATTGYIGEREQRPAGIASEENGSFGTQAAGAAVPAGSAVGTHFANDNAAPQGPDSGFAANYGTSSLGGTTAFDAQPDAGRRNQREDYTPNHPEGGPQGLRTGAAPTNNTEDAADEAEGAPATGPRSGYTAAGSPDAQGGTEKGFGSKGGSYNDEYDAAAPDQPSGSPARGDFDRKDGARNYGGASDDRTQVEQSPDYGAAPGHSGSPD</sequence>
<dbReference type="RefSeq" id="WP_125417969.1">
    <property type="nucleotide sequence ID" value="NZ_RWIT01000001.1"/>
</dbReference>
<keyword evidence="3" id="KW-1185">Reference proteome</keyword>